<dbReference type="GO" id="GO:1902936">
    <property type="term" value="F:phosphatidylinositol bisphosphate binding"/>
    <property type="evidence" value="ECO:0007669"/>
    <property type="project" value="TreeGrafter"/>
</dbReference>
<gene>
    <name evidence="3" type="ORF">AVEN_181673_1</name>
    <name evidence="2" type="ORF">AVEN_271557_1</name>
</gene>
<dbReference type="Proteomes" id="UP000499080">
    <property type="component" value="Unassembled WGS sequence"/>
</dbReference>
<keyword evidence="4" id="KW-1185">Reference proteome</keyword>
<evidence type="ECO:0000313" key="2">
    <source>
        <dbReference type="EMBL" id="GBM71015.1"/>
    </source>
</evidence>
<dbReference type="PANTHER" id="PTHR10174:SF226">
    <property type="entry name" value="CLAVESIN-1-LIKE PROTEIN"/>
    <property type="match status" value="1"/>
</dbReference>
<dbReference type="Pfam" id="PF00650">
    <property type="entry name" value="CRAL_TRIO"/>
    <property type="match status" value="1"/>
</dbReference>
<dbReference type="Gene3D" id="1.20.5.1200">
    <property type="entry name" value="Alpha-tocopherol transfer"/>
    <property type="match status" value="1"/>
</dbReference>
<dbReference type="GO" id="GO:0016020">
    <property type="term" value="C:membrane"/>
    <property type="evidence" value="ECO:0007669"/>
    <property type="project" value="TreeGrafter"/>
</dbReference>
<dbReference type="CDD" id="cd00170">
    <property type="entry name" value="SEC14"/>
    <property type="match status" value="1"/>
</dbReference>
<dbReference type="SUPFAM" id="SSF52087">
    <property type="entry name" value="CRAL/TRIO domain"/>
    <property type="match status" value="1"/>
</dbReference>
<dbReference type="PROSITE" id="PS50191">
    <property type="entry name" value="CRAL_TRIO"/>
    <property type="match status" value="1"/>
</dbReference>
<name>A0A4Y2I0I3_ARAVE</name>
<evidence type="ECO:0000313" key="3">
    <source>
        <dbReference type="EMBL" id="GBM71042.1"/>
    </source>
</evidence>
<reference evidence="2 4" key="1">
    <citation type="journal article" date="2019" name="Sci. Rep.">
        <title>Orb-weaving spider Araneus ventricosus genome elucidates the spidroin gene catalogue.</title>
        <authorList>
            <person name="Kono N."/>
            <person name="Nakamura H."/>
            <person name="Ohtoshi R."/>
            <person name="Moran D.A.P."/>
            <person name="Shinohara A."/>
            <person name="Yoshida Y."/>
            <person name="Fujiwara M."/>
            <person name="Mori M."/>
            <person name="Tomita M."/>
            <person name="Arakawa K."/>
        </authorList>
    </citation>
    <scope>NUCLEOTIDE SEQUENCE [LARGE SCALE GENOMIC DNA]</scope>
</reference>
<dbReference type="EMBL" id="BGPR01104827">
    <property type="protein sequence ID" value="GBM71015.1"/>
    <property type="molecule type" value="Genomic_DNA"/>
</dbReference>
<dbReference type="EMBL" id="BGPR01104834">
    <property type="protein sequence ID" value="GBM71042.1"/>
    <property type="molecule type" value="Genomic_DNA"/>
</dbReference>
<organism evidence="2 4">
    <name type="scientific">Araneus ventricosus</name>
    <name type="common">Orbweaver spider</name>
    <name type="synonym">Epeira ventricosa</name>
    <dbReference type="NCBI Taxonomy" id="182803"/>
    <lineage>
        <taxon>Eukaryota</taxon>
        <taxon>Metazoa</taxon>
        <taxon>Ecdysozoa</taxon>
        <taxon>Arthropoda</taxon>
        <taxon>Chelicerata</taxon>
        <taxon>Arachnida</taxon>
        <taxon>Araneae</taxon>
        <taxon>Araneomorphae</taxon>
        <taxon>Entelegynae</taxon>
        <taxon>Araneoidea</taxon>
        <taxon>Araneidae</taxon>
        <taxon>Araneus</taxon>
    </lineage>
</organism>
<protein>
    <recommendedName>
        <fullName evidence="1">CRAL-TRIO domain-containing protein</fullName>
    </recommendedName>
</protein>
<feature type="domain" description="CRAL-TRIO" evidence="1">
    <location>
        <begin position="1"/>
        <end position="111"/>
    </location>
</feature>
<comment type="caution">
    <text evidence="2">The sequence shown here is derived from an EMBL/GenBank/DDBJ whole genome shotgun (WGS) entry which is preliminary data.</text>
</comment>
<dbReference type="PANTHER" id="PTHR10174">
    <property type="entry name" value="ALPHA-TOCOPHEROL TRANSFER PROTEIN-RELATED"/>
    <property type="match status" value="1"/>
</dbReference>
<dbReference type="Gene3D" id="3.40.525.10">
    <property type="entry name" value="CRAL-TRIO lipid binding domain"/>
    <property type="match status" value="1"/>
</dbReference>
<sequence length="169" mass="19758">MPLNYCHDMRTYLVGVIINRRRERRGGIEFQHPHNYQISQFTLPCRVKALHFVNTPSFYPLISKIVYPFLPKKIQNRIFFYAKKDDWTKLHSLISPDILPEQYGGKLKQEELIDYPAPGEPFAQESNQYIPALFTRQCFAYWDSVGGLKEAHTCVCVCDKDLRLCSIVI</sequence>
<dbReference type="InterPro" id="IPR001251">
    <property type="entry name" value="CRAL-TRIO_dom"/>
</dbReference>
<dbReference type="AlphaFoldDB" id="A0A4Y2I0I3"/>
<dbReference type="InterPro" id="IPR036865">
    <property type="entry name" value="CRAL-TRIO_dom_sf"/>
</dbReference>
<evidence type="ECO:0000313" key="4">
    <source>
        <dbReference type="Proteomes" id="UP000499080"/>
    </source>
</evidence>
<accession>A0A4Y2I0I3</accession>
<evidence type="ECO:0000259" key="1">
    <source>
        <dbReference type="PROSITE" id="PS50191"/>
    </source>
</evidence>
<proteinExistence type="predicted"/>
<dbReference type="OrthoDB" id="1434354at2759"/>